<dbReference type="Proteomes" id="UP000555564">
    <property type="component" value="Unassembled WGS sequence"/>
</dbReference>
<comment type="caution">
    <text evidence="2">The sequence shown here is derived from an EMBL/GenBank/DDBJ whole genome shotgun (WGS) entry which is preliminary data.</text>
</comment>
<proteinExistence type="predicted"/>
<protein>
    <recommendedName>
        <fullName evidence="1">IrrE N-terminal-like domain-containing protein</fullName>
    </recommendedName>
</protein>
<dbReference type="RefSeq" id="WP_184986259.1">
    <property type="nucleotide sequence ID" value="NZ_BAAALO010000026.1"/>
</dbReference>
<dbReference type="SUPFAM" id="SSF55486">
    <property type="entry name" value="Metalloproteases ('zincins'), catalytic domain"/>
    <property type="match status" value="1"/>
</dbReference>
<evidence type="ECO:0000313" key="2">
    <source>
        <dbReference type="EMBL" id="MBB6476306.1"/>
    </source>
</evidence>
<feature type="domain" description="IrrE N-terminal-like" evidence="1">
    <location>
        <begin position="51"/>
        <end position="127"/>
    </location>
</feature>
<accession>A0A7X0IJE4</accession>
<dbReference type="Pfam" id="PF06114">
    <property type="entry name" value="Peptidase_M78"/>
    <property type="match status" value="1"/>
</dbReference>
<dbReference type="EMBL" id="JACHIU010000001">
    <property type="protein sequence ID" value="MBB6476306.1"/>
    <property type="molecule type" value="Genomic_DNA"/>
</dbReference>
<dbReference type="Gene3D" id="1.10.10.2910">
    <property type="match status" value="1"/>
</dbReference>
<dbReference type="PANTHER" id="PTHR43236">
    <property type="entry name" value="ANTITOXIN HIGA1"/>
    <property type="match status" value="1"/>
</dbReference>
<dbReference type="InterPro" id="IPR052345">
    <property type="entry name" value="Rad_response_metalloprotease"/>
</dbReference>
<name>A0A7X0IJE4_9ACTN</name>
<organism evidence="2 3">
    <name type="scientific">Sphaerisporangium rubeum</name>
    <dbReference type="NCBI Taxonomy" id="321317"/>
    <lineage>
        <taxon>Bacteria</taxon>
        <taxon>Bacillati</taxon>
        <taxon>Actinomycetota</taxon>
        <taxon>Actinomycetes</taxon>
        <taxon>Streptosporangiales</taxon>
        <taxon>Streptosporangiaceae</taxon>
        <taxon>Sphaerisporangium</taxon>
    </lineage>
</organism>
<reference evidence="2 3" key="1">
    <citation type="submission" date="2020-08" db="EMBL/GenBank/DDBJ databases">
        <title>Sequencing the genomes of 1000 actinobacteria strains.</title>
        <authorList>
            <person name="Klenk H.-P."/>
        </authorList>
    </citation>
    <scope>NUCLEOTIDE SEQUENCE [LARGE SCALE GENOMIC DNA]</scope>
    <source>
        <strain evidence="2 3">DSM 44936</strain>
    </source>
</reference>
<evidence type="ECO:0000259" key="1">
    <source>
        <dbReference type="Pfam" id="PF06114"/>
    </source>
</evidence>
<keyword evidence="3" id="KW-1185">Reference proteome</keyword>
<dbReference type="PANTHER" id="PTHR43236:SF1">
    <property type="entry name" value="BLL7220 PROTEIN"/>
    <property type="match status" value="1"/>
</dbReference>
<dbReference type="InterPro" id="IPR010359">
    <property type="entry name" value="IrrE_HExxH"/>
</dbReference>
<dbReference type="AlphaFoldDB" id="A0A7X0IJE4"/>
<sequence>MTTPEKLAALLVERHGLKPPVNIEQVLREYSDVEQHEWTQDCDGFAIFGGNQSRPRVYIKANVPARRKRFTFAHELGHIVCYWHTGKKCASIPNPGGAALGTEEAEANSFASHILLPDSFLAQFQDQYLPAPEILDAVAQADVSASAGILALRRVLLPGYVFLVPGLDHAVVSTGTYVPPGAEDYSQLAKFSGRHPHQGSLIRWYQLSVTEPLPATLQTSVTTTEMLRRALTAARPEENVSSLMKQINGVVGGTLTRTRATVSAETIFAALEQRFRNNPLYEDLMATDEFRRYLRQKSVDVAQKRVSRS</sequence>
<evidence type="ECO:0000313" key="3">
    <source>
        <dbReference type="Proteomes" id="UP000555564"/>
    </source>
</evidence>
<gene>
    <name evidence="2" type="ORF">BJ992_005737</name>
</gene>